<dbReference type="GO" id="GO:0004159">
    <property type="term" value="F:dihydropyrimidine dehydrogenase (NAD+) activity"/>
    <property type="evidence" value="ECO:0007669"/>
    <property type="project" value="UniProtKB-EC"/>
</dbReference>
<dbReference type="PANTHER" id="PTHR43073:SF2">
    <property type="entry name" value="DIHYDROPYRIMIDINE DEHYDROGENASE [NADP(+)]"/>
    <property type="match status" value="1"/>
</dbReference>
<comment type="catalytic activity">
    <reaction evidence="3">
        <text>5,6-dihydrouracil + NAD(+) = uracil + NADH + H(+)</text>
        <dbReference type="Rhea" id="RHEA:20189"/>
        <dbReference type="ChEBI" id="CHEBI:15378"/>
        <dbReference type="ChEBI" id="CHEBI:15901"/>
        <dbReference type="ChEBI" id="CHEBI:17568"/>
        <dbReference type="ChEBI" id="CHEBI:57540"/>
        <dbReference type="ChEBI" id="CHEBI:57945"/>
        <dbReference type="EC" id="1.3.1.1"/>
    </reaction>
</comment>
<evidence type="ECO:0000313" key="8">
    <source>
        <dbReference type="EMBL" id="GIM29077.1"/>
    </source>
</evidence>
<evidence type="ECO:0000256" key="5">
    <source>
        <dbReference type="ARBA" id="ARBA00049714"/>
    </source>
</evidence>
<evidence type="ECO:0000259" key="7">
    <source>
        <dbReference type="Pfam" id="PF14691"/>
    </source>
</evidence>
<dbReference type="Pfam" id="PF14691">
    <property type="entry name" value="Fer4_20"/>
    <property type="match status" value="1"/>
</dbReference>
<dbReference type="SUPFAM" id="SSF46548">
    <property type="entry name" value="alpha-helical ferredoxin"/>
    <property type="match status" value="1"/>
</dbReference>
<comment type="subunit">
    <text evidence="5">Heterotetramer of 2 PreA and 2 PreT subunits.</text>
</comment>
<dbReference type="PANTHER" id="PTHR43073">
    <property type="entry name" value="DIHYDROPYRIMIDINE DEHYDROGENASE [NADP(+)]"/>
    <property type="match status" value="1"/>
</dbReference>
<proteinExistence type="predicted"/>
<evidence type="ECO:0000313" key="9">
    <source>
        <dbReference type="Proteomes" id="UP000679179"/>
    </source>
</evidence>
<evidence type="ECO:0000256" key="4">
    <source>
        <dbReference type="ARBA" id="ARBA00049578"/>
    </source>
</evidence>
<comment type="function">
    <text evidence="4">Involved in pyrimidine base degradation. Catalyzes physiologically the reduction of uracil to 5,6-dihydrouracil (DHU) by using NADH as a specific cosubstrate. It also catalyzes the reverse reaction and the reduction of thymine to 5,6-dihydrothymine (DHT).</text>
</comment>
<reference evidence="8" key="1">
    <citation type="submission" date="2021-03" db="EMBL/GenBank/DDBJ databases">
        <title>Taxonomic study of Clostridium polyendosporum from meadow-gley soil under rice.</title>
        <authorList>
            <person name="Kobayashi H."/>
            <person name="Tanizawa Y."/>
            <person name="Yagura M."/>
        </authorList>
    </citation>
    <scope>NUCLEOTIDE SEQUENCE</scope>
    <source>
        <strain evidence="8">JCM 30710</strain>
    </source>
</reference>
<dbReference type="EC" id="1.3.1.1" evidence="6"/>
<keyword evidence="9" id="KW-1185">Reference proteome</keyword>
<comment type="caution">
    <text evidence="8">The sequence shown here is derived from an EMBL/GenBank/DDBJ whole genome shotgun (WGS) entry which is preliminary data.</text>
</comment>
<sequence length="252" mass="28266">MDNQNKYLTEMLITQEVSRCLLCYDPPCSKACPAGTDPAKFIQSLRFRNFKGAQETAIINNPLSSVCSVSCSHKYCEGACIRKKIDRAIEIQKIHEYLTEDSCKINFNGNKRTVGVCAKGIFTPIIAGELAQNGYTVILFGKQSIIDEFSKYEEYISRDLLHLEQLGVVLKNQVINKGDIIDSIKEGVFDAFVTDEAIDYQGVVIIPEEKVVEGEIVIAVKKGKELSQKILRKFEKDVFVKENVVVEEEVAL</sequence>
<feature type="domain" description="Dihydroprymidine dehydrogenase" evidence="7">
    <location>
        <begin position="4"/>
        <end position="102"/>
    </location>
</feature>
<keyword evidence="1" id="KW-0560">Oxidoreductase</keyword>
<dbReference type="InterPro" id="IPR028261">
    <property type="entry name" value="DPD_II"/>
</dbReference>
<dbReference type="Proteomes" id="UP000679179">
    <property type="component" value="Unassembled WGS sequence"/>
</dbReference>
<evidence type="ECO:0000256" key="2">
    <source>
        <dbReference type="ARBA" id="ARBA00047685"/>
    </source>
</evidence>
<dbReference type="Gene3D" id="1.10.1060.10">
    <property type="entry name" value="Alpha-helical ferredoxin"/>
    <property type="match status" value="1"/>
</dbReference>
<evidence type="ECO:0000256" key="3">
    <source>
        <dbReference type="ARBA" id="ARBA00048792"/>
    </source>
</evidence>
<dbReference type="GO" id="GO:0051536">
    <property type="term" value="F:iron-sulfur cluster binding"/>
    <property type="evidence" value="ECO:0007669"/>
    <property type="project" value="InterPro"/>
</dbReference>
<comment type="catalytic activity">
    <reaction evidence="2">
        <text>5,6-dihydrothymine + NAD(+) = thymine + NADH + H(+)</text>
        <dbReference type="Rhea" id="RHEA:28791"/>
        <dbReference type="ChEBI" id="CHEBI:15378"/>
        <dbReference type="ChEBI" id="CHEBI:17821"/>
        <dbReference type="ChEBI" id="CHEBI:27468"/>
        <dbReference type="ChEBI" id="CHEBI:57540"/>
        <dbReference type="ChEBI" id="CHEBI:57945"/>
        <dbReference type="EC" id="1.3.1.1"/>
    </reaction>
</comment>
<dbReference type="EMBL" id="BOPZ01000013">
    <property type="protein sequence ID" value="GIM29077.1"/>
    <property type="molecule type" value="Genomic_DNA"/>
</dbReference>
<protein>
    <recommendedName>
        <fullName evidence="6">dihydrouracil dehydrogenase (NAD(+))</fullName>
        <ecNumber evidence="6">1.3.1.1</ecNumber>
    </recommendedName>
</protein>
<organism evidence="8 9">
    <name type="scientific">Clostridium polyendosporum</name>
    <dbReference type="NCBI Taxonomy" id="69208"/>
    <lineage>
        <taxon>Bacteria</taxon>
        <taxon>Bacillati</taxon>
        <taxon>Bacillota</taxon>
        <taxon>Clostridia</taxon>
        <taxon>Eubacteriales</taxon>
        <taxon>Clostridiaceae</taxon>
        <taxon>Clostridium</taxon>
    </lineage>
</organism>
<evidence type="ECO:0000256" key="1">
    <source>
        <dbReference type="ARBA" id="ARBA00023002"/>
    </source>
</evidence>
<evidence type="ECO:0000256" key="6">
    <source>
        <dbReference type="ARBA" id="ARBA00049728"/>
    </source>
</evidence>
<dbReference type="RefSeq" id="WP_212903792.1">
    <property type="nucleotide sequence ID" value="NZ_BOPZ01000013.1"/>
</dbReference>
<dbReference type="AlphaFoldDB" id="A0A919RZH0"/>
<name>A0A919RZH0_9CLOT</name>
<accession>A0A919RZH0</accession>
<gene>
    <name evidence="8" type="ORF">CPJCM30710_17430</name>
</gene>
<dbReference type="InterPro" id="IPR009051">
    <property type="entry name" value="Helical_ferredxn"/>
</dbReference>